<dbReference type="InterPro" id="IPR007627">
    <property type="entry name" value="RNA_pol_sigma70_r2"/>
</dbReference>
<dbReference type="CDD" id="cd06171">
    <property type="entry name" value="Sigma70_r4"/>
    <property type="match status" value="1"/>
</dbReference>
<dbReference type="Gene3D" id="1.10.1740.10">
    <property type="match status" value="1"/>
</dbReference>
<reference evidence="7 8" key="1">
    <citation type="submission" date="2018-10" db="EMBL/GenBank/DDBJ databases">
        <title>Genomic Encyclopedia of Archaeal and Bacterial Type Strains, Phase II (KMG-II): from individual species to whole genera.</title>
        <authorList>
            <person name="Goeker M."/>
        </authorList>
    </citation>
    <scope>NUCLEOTIDE SEQUENCE [LARGE SCALE GENOMIC DNA]</scope>
    <source>
        <strain evidence="7 8">DSM 25230</strain>
    </source>
</reference>
<dbReference type="InterPro" id="IPR014327">
    <property type="entry name" value="RNA_pol_sigma70_bacteroid"/>
</dbReference>
<dbReference type="InterPro" id="IPR039425">
    <property type="entry name" value="RNA_pol_sigma-70-like"/>
</dbReference>
<keyword evidence="4" id="KW-0804">Transcription</keyword>
<dbReference type="Gene3D" id="1.10.10.10">
    <property type="entry name" value="Winged helix-like DNA-binding domain superfamily/Winged helix DNA-binding domain"/>
    <property type="match status" value="1"/>
</dbReference>
<evidence type="ECO:0000256" key="1">
    <source>
        <dbReference type="ARBA" id="ARBA00010641"/>
    </source>
</evidence>
<name>A0A495E8B0_9FLAO</name>
<evidence type="ECO:0000256" key="4">
    <source>
        <dbReference type="ARBA" id="ARBA00023163"/>
    </source>
</evidence>
<accession>A0A495E8B0</accession>
<dbReference type="InterPro" id="IPR013249">
    <property type="entry name" value="RNA_pol_sigma70_r4_t2"/>
</dbReference>
<feature type="domain" description="RNA polymerase sigma-70 region 2" evidence="5">
    <location>
        <begin position="25"/>
        <end position="90"/>
    </location>
</feature>
<evidence type="ECO:0000256" key="3">
    <source>
        <dbReference type="ARBA" id="ARBA00023082"/>
    </source>
</evidence>
<feature type="domain" description="RNA polymerase sigma factor 70 region 4 type 2" evidence="6">
    <location>
        <begin position="127"/>
        <end position="172"/>
    </location>
</feature>
<dbReference type="SUPFAM" id="SSF88659">
    <property type="entry name" value="Sigma3 and sigma4 domains of RNA polymerase sigma factors"/>
    <property type="match status" value="1"/>
</dbReference>
<dbReference type="SUPFAM" id="SSF88946">
    <property type="entry name" value="Sigma2 domain of RNA polymerase sigma factors"/>
    <property type="match status" value="1"/>
</dbReference>
<dbReference type="InterPro" id="IPR013325">
    <property type="entry name" value="RNA_pol_sigma_r2"/>
</dbReference>
<dbReference type="PANTHER" id="PTHR43133">
    <property type="entry name" value="RNA POLYMERASE ECF-TYPE SIGMA FACTO"/>
    <property type="match status" value="1"/>
</dbReference>
<dbReference type="NCBIfam" id="TIGR02985">
    <property type="entry name" value="Sig70_bacteroi1"/>
    <property type="match status" value="1"/>
</dbReference>
<evidence type="ECO:0000259" key="6">
    <source>
        <dbReference type="Pfam" id="PF08281"/>
    </source>
</evidence>
<organism evidence="7 8">
    <name type="scientific">Maribacter vaceletii</name>
    <dbReference type="NCBI Taxonomy" id="1206816"/>
    <lineage>
        <taxon>Bacteria</taxon>
        <taxon>Pseudomonadati</taxon>
        <taxon>Bacteroidota</taxon>
        <taxon>Flavobacteriia</taxon>
        <taxon>Flavobacteriales</taxon>
        <taxon>Flavobacteriaceae</taxon>
        <taxon>Maribacter</taxon>
    </lineage>
</organism>
<keyword evidence="3" id="KW-0731">Sigma factor</keyword>
<dbReference type="GO" id="GO:0006352">
    <property type="term" value="P:DNA-templated transcription initiation"/>
    <property type="evidence" value="ECO:0007669"/>
    <property type="project" value="InterPro"/>
</dbReference>
<evidence type="ECO:0000256" key="2">
    <source>
        <dbReference type="ARBA" id="ARBA00023015"/>
    </source>
</evidence>
<dbReference type="InterPro" id="IPR013324">
    <property type="entry name" value="RNA_pol_sigma_r3/r4-like"/>
</dbReference>
<keyword evidence="8" id="KW-1185">Reference proteome</keyword>
<evidence type="ECO:0000313" key="8">
    <source>
        <dbReference type="Proteomes" id="UP000269412"/>
    </source>
</evidence>
<keyword evidence="2" id="KW-0805">Transcription regulation</keyword>
<dbReference type="InterPro" id="IPR036388">
    <property type="entry name" value="WH-like_DNA-bd_sf"/>
</dbReference>
<dbReference type="GO" id="GO:0003677">
    <property type="term" value="F:DNA binding"/>
    <property type="evidence" value="ECO:0007669"/>
    <property type="project" value="InterPro"/>
</dbReference>
<dbReference type="NCBIfam" id="TIGR02937">
    <property type="entry name" value="sigma70-ECF"/>
    <property type="match status" value="1"/>
</dbReference>
<gene>
    <name evidence="7" type="ORF">CLV91_1885</name>
</gene>
<dbReference type="Proteomes" id="UP000269412">
    <property type="component" value="Unassembled WGS sequence"/>
</dbReference>
<dbReference type="RefSeq" id="WP_121066828.1">
    <property type="nucleotide sequence ID" value="NZ_RBIQ01000008.1"/>
</dbReference>
<dbReference type="PANTHER" id="PTHR43133:SF46">
    <property type="entry name" value="RNA POLYMERASE SIGMA-70 FACTOR ECF SUBFAMILY"/>
    <property type="match status" value="1"/>
</dbReference>
<evidence type="ECO:0000313" key="7">
    <source>
        <dbReference type="EMBL" id="RKR13170.1"/>
    </source>
</evidence>
<dbReference type="GO" id="GO:0016987">
    <property type="term" value="F:sigma factor activity"/>
    <property type="evidence" value="ECO:0007669"/>
    <property type="project" value="UniProtKB-KW"/>
</dbReference>
<protein>
    <submittedName>
        <fullName evidence="7">RNA polymerase sigma-70 factor (ECF subfamily)</fullName>
    </submittedName>
</protein>
<dbReference type="InterPro" id="IPR014284">
    <property type="entry name" value="RNA_pol_sigma-70_dom"/>
</dbReference>
<comment type="caution">
    <text evidence="7">The sequence shown here is derived from an EMBL/GenBank/DDBJ whole genome shotgun (WGS) entry which is preliminary data.</text>
</comment>
<sequence length="194" mass="23113">MTKNLPDNIILEKVISGDTIAFKEIYDRYSKDMFYYAFKILNNKEVCEDIIQNIFIDFWSKRNTSDIKKLKPYLFQSVKYQIFNHIRNKKISNEDLTRLNLIDVSLNISQRMEYLELEELIKEIIEQHLPNRCRQIFILSRFEHKSNQEIANELGITIQAVKNQISKGIQKIKLSLQSEEVVLHIFLIYFSISM</sequence>
<dbReference type="EMBL" id="RBIQ01000008">
    <property type="protein sequence ID" value="RKR13170.1"/>
    <property type="molecule type" value="Genomic_DNA"/>
</dbReference>
<dbReference type="AlphaFoldDB" id="A0A495E8B0"/>
<dbReference type="OrthoDB" id="1100095at2"/>
<dbReference type="Pfam" id="PF04542">
    <property type="entry name" value="Sigma70_r2"/>
    <property type="match status" value="1"/>
</dbReference>
<proteinExistence type="inferred from homology"/>
<comment type="similarity">
    <text evidence="1">Belongs to the sigma-70 factor family. ECF subfamily.</text>
</comment>
<dbReference type="Pfam" id="PF08281">
    <property type="entry name" value="Sigma70_r4_2"/>
    <property type="match status" value="1"/>
</dbReference>
<evidence type="ECO:0000259" key="5">
    <source>
        <dbReference type="Pfam" id="PF04542"/>
    </source>
</evidence>